<reference evidence="2" key="1">
    <citation type="submission" date="2017-06" db="EMBL/GenBank/DDBJ databases">
        <authorList>
            <person name="Spollen W.G."/>
            <person name="Givan S.A."/>
            <person name="Brown P.B."/>
            <person name="Attai H."/>
        </authorList>
    </citation>
    <scope>NUCLEOTIDE SEQUENCE [LARGE SCALE GENOMIC DNA]</scope>
</reference>
<evidence type="ECO:0000313" key="1">
    <source>
        <dbReference type="EMBL" id="AUZ94800.1"/>
    </source>
</evidence>
<dbReference type="KEGG" id="vg:54982082"/>
<evidence type="ECO:0000313" key="2">
    <source>
        <dbReference type="Proteomes" id="UP000221761"/>
    </source>
</evidence>
<organism evidence="1 2">
    <name type="scientific">Agrobacterium phage Atu_ph03</name>
    <dbReference type="NCBI Taxonomy" id="2024262"/>
    <lineage>
        <taxon>Viruses</taxon>
        <taxon>Duplodnaviria</taxon>
        <taxon>Heunggongvirae</taxon>
        <taxon>Uroviricota</taxon>
        <taxon>Caudoviricetes</taxon>
        <taxon>Autographivirales</taxon>
        <taxon>Dunnvirinae</taxon>
        <taxon>Atuphduovirus</taxon>
        <taxon>Atuphduovirus atuph03</taxon>
    </lineage>
</organism>
<protein>
    <submittedName>
        <fullName evidence="1">Uncharacterized protein</fullName>
    </submittedName>
</protein>
<dbReference type="RefSeq" id="YP_009791893.1">
    <property type="nucleotide sequence ID" value="NC_047846.1"/>
</dbReference>
<dbReference type="EMBL" id="MF403006">
    <property type="protein sequence ID" value="AUZ94800.1"/>
    <property type="molecule type" value="Genomic_DNA"/>
</dbReference>
<name>A0A2L0UZ64_9CAUD</name>
<dbReference type="GeneID" id="54982082"/>
<dbReference type="Proteomes" id="UP000221761">
    <property type="component" value="Segment"/>
</dbReference>
<accession>A0A2L0UZ64</accession>
<sequence length="87" mass="10310">MGVYVAKKRHRYARQFNPSFDTSTGKLLDGWAVGNGHRLRLHWRNGLLIVWPDGYGRWCRQIRKDAGGYYIWYRKCVRVSLRIKAGR</sequence>
<proteinExistence type="predicted"/>